<evidence type="ECO:0000313" key="2">
    <source>
        <dbReference type="EMBL" id="KAG5558175.1"/>
    </source>
</evidence>
<organism evidence="2 3">
    <name type="scientific">Rhododendron griersonianum</name>
    <dbReference type="NCBI Taxonomy" id="479676"/>
    <lineage>
        <taxon>Eukaryota</taxon>
        <taxon>Viridiplantae</taxon>
        <taxon>Streptophyta</taxon>
        <taxon>Embryophyta</taxon>
        <taxon>Tracheophyta</taxon>
        <taxon>Spermatophyta</taxon>
        <taxon>Magnoliopsida</taxon>
        <taxon>eudicotyledons</taxon>
        <taxon>Gunneridae</taxon>
        <taxon>Pentapetalae</taxon>
        <taxon>asterids</taxon>
        <taxon>Ericales</taxon>
        <taxon>Ericaceae</taxon>
        <taxon>Ericoideae</taxon>
        <taxon>Rhodoreae</taxon>
        <taxon>Rhododendron</taxon>
    </lineage>
</organism>
<keyword evidence="3" id="KW-1185">Reference proteome</keyword>
<evidence type="ECO:0000256" key="1">
    <source>
        <dbReference type="SAM" id="MobiDB-lite"/>
    </source>
</evidence>
<dbReference type="AlphaFoldDB" id="A0AAV6KZF9"/>
<name>A0AAV6KZF9_9ERIC</name>
<evidence type="ECO:0000313" key="3">
    <source>
        <dbReference type="Proteomes" id="UP000823749"/>
    </source>
</evidence>
<comment type="caution">
    <text evidence="2">The sequence shown here is derived from an EMBL/GenBank/DDBJ whole genome shotgun (WGS) entry which is preliminary data.</text>
</comment>
<proteinExistence type="predicted"/>
<sequence>MTMPLLKNSAHCKSPLPPHSIAEKPCSPRIIASAAHQPYNHIPEQANHPPESTRSGSEKSHQTPREAKTDAVRTQAFPNPGRG</sequence>
<reference evidence="2" key="1">
    <citation type="submission" date="2020-08" db="EMBL/GenBank/DDBJ databases">
        <title>Plant Genome Project.</title>
        <authorList>
            <person name="Zhang R.-G."/>
        </authorList>
    </citation>
    <scope>NUCLEOTIDE SEQUENCE</scope>
    <source>
        <strain evidence="2">WSP0</strain>
        <tissue evidence="2">Leaf</tissue>
    </source>
</reference>
<dbReference type="Proteomes" id="UP000823749">
    <property type="component" value="Chromosome 3"/>
</dbReference>
<gene>
    <name evidence="2" type="ORF">RHGRI_008186</name>
</gene>
<dbReference type="EMBL" id="JACTNZ010000003">
    <property type="protein sequence ID" value="KAG5558175.1"/>
    <property type="molecule type" value="Genomic_DNA"/>
</dbReference>
<feature type="compositionally biased region" description="Basic and acidic residues" evidence="1">
    <location>
        <begin position="56"/>
        <end position="71"/>
    </location>
</feature>
<feature type="region of interest" description="Disordered" evidence="1">
    <location>
        <begin position="1"/>
        <end position="83"/>
    </location>
</feature>
<protein>
    <submittedName>
        <fullName evidence="2">Uncharacterized protein</fullName>
    </submittedName>
</protein>
<accession>A0AAV6KZF9</accession>